<evidence type="ECO:0000313" key="2">
    <source>
        <dbReference type="EMBL" id="CAI2185546.1"/>
    </source>
</evidence>
<dbReference type="OrthoDB" id="19145at2759"/>
<feature type="non-terminal residue" evidence="2">
    <location>
        <position position="284"/>
    </location>
</feature>
<protein>
    <submittedName>
        <fullName evidence="2">4282_t:CDS:1</fullName>
    </submittedName>
</protein>
<accession>A0A9W4SW58</accession>
<dbReference type="EMBL" id="CAMKVN010003764">
    <property type="protein sequence ID" value="CAI2185546.1"/>
    <property type="molecule type" value="Genomic_DNA"/>
</dbReference>
<dbReference type="Gene3D" id="1.10.287.610">
    <property type="entry name" value="Helix hairpin bin"/>
    <property type="match status" value="1"/>
</dbReference>
<gene>
    <name evidence="2" type="ORF">FWILDA_LOCUS12130</name>
</gene>
<dbReference type="SUPFAM" id="SSF56091">
    <property type="entry name" value="DNA ligase/mRNA capping enzyme, catalytic domain"/>
    <property type="match status" value="1"/>
</dbReference>
<keyword evidence="3" id="KW-1185">Reference proteome</keyword>
<evidence type="ECO:0000256" key="1">
    <source>
        <dbReference type="SAM" id="Coils"/>
    </source>
</evidence>
<comment type="caution">
    <text evidence="2">The sequence shown here is derived from an EMBL/GenBank/DDBJ whole genome shotgun (WGS) entry which is preliminary data.</text>
</comment>
<proteinExistence type="predicted"/>
<evidence type="ECO:0000313" key="3">
    <source>
        <dbReference type="Proteomes" id="UP001153678"/>
    </source>
</evidence>
<reference evidence="2" key="1">
    <citation type="submission" date="2022-08" db="EMBL/GenBank/DDBJ databases">
        <authorList>
            <person name="Kallberg Y."/>
            <person name="Tangrot J."/>
            <person name="Rosling A."/>
        </authorList>
    </citation>
    <scope>NUCLEOTIDE SEQUENCE</scope>
    <source>
        <strain evidence="2">Wild A</strain>
    </source>
</reference>
<dbReference type="Gene3D" id="3.30.470.30">
    <property type="entry name" value="DNA ligase/mRNA capping enzyme"/>
    <property type="match status" value="1"/>
</dbReference>
<keyword evidence="1" id="KW-0175">Coiled coil</keyword>
<sequence length="284" mass="32323">SSIRSELNGENPILAIHPSANSHVSFSEIVKSPYVKTIEVPCEYEDKIRMVPFPNRSTCRHAASSYVPKIFMVVHFYHVGIYLGNGEVCHIAGGKDDGRGIRNCTGQNCEHATNMIAYGIEWSKQVAEKPNLAEFAGRKYAANKSKSGLFILKDEIKRANSRLGELDNQKAKEIKDKYEARIETEKSRYLQEIPTKQECMSVKDEVYDQHLKELQILEKEYNFILPNSPTQKAGHPASPKFHPVVRQNPMLSLDSVDSYEGLLKFDERVKKLLKTDQEIEYVCE</sequence>
<organism evidence="2 3">
    <name type="scientific">Funneliformis geosporum</name>
    <dbReference type="NCBI Taxonomy" id="1117311"/>
    <lineage>
        <taxon>Eukaryota</taxon>
        <taxon>Fungi</taxon>
        <taxon>Fungi incertae sedis</taxon>
        <taxon>Mucoromycota</taxon>
        <taxon>Glomeromycotina</taxon>
        <taxon>Glomeromycetes</taxon>
        <taxon>Glomerales</taxon>
        <taxon>Glomeraceae</taxon>
        <taxon>Funneliformis</taxon>
    </lineage>
</organism>
<dbReference type="Proteomes" id="UP001153678">
    <property type="component" value="Unassembled WGS sequence"/>
</dbReference>
<name>A0A9W4SW58_9GLOM</name>
<feature type="coiled-coil region" evidence="1">
    <location>
        <begin position="149"/>
        <end position="188"/>
    </location>
</feature>
<dbReference type="AlphaFoldDB" id="A0A9W4SW58"/>